<keyword evidence="4" id="KW-1185">Reference proteome</keyword>
<evidence type="ECO:0000313" key="4">
    <source>
        <dbReference type="Proteomes" id="UP000000268"/>
    </source>
</evidence>
<keyword evidence="2" id="KW-0732">Signal</keyword>
<name>B0C7I3_ACAM1</name>
<dbReference type="EMBL" id="CP000828">
    <property type="protein sequence ID" value="ABW31267.1"/>
    <property type="molecule type" value="Genomic_DNA"/>
</dbReference>
<accession>B0C7I3</accession>
<feature type="chain" id="PRO_5002746683" evidence="2">
    <location>
        <begin position="28"/>
        <end position="222"/>
    </location>
</feature>
<evidence type="ECO:0000256" key="1">
    <source>
        <dbReference type="SAM" id="MobiDB-lite"/>
    </source>
</evidence>
<reference evidence="3 4" key="1">
    <citation type="journal article" date="2008" name="Proc. Natl. Acad. Sci. U.S.A.">
        <title>Niche adaptation and genome expansion in the chlorophyll d-producing cyanobacterium Acaryochloris marina.</title>
        <authorList>
            <person name="Swingley W.D."/>
            <person name="Chen M."/>
            <person name="Cheung P.C."/>
            <person name="Conrad A.L."/>
            <person name="Dejesa L.C."/>
            <person name="Hao J."/>
            <person name="Honchak B.M."/>
            <person name="Karbach L.E."/>
            <person name="Kurdoglu A."/>
            <person name="Lahiri S."/>
            <person name="Mastrian S.D."/>
            <person name="Miyashita H."/>
            <person name="Page L."/>
            <person name="Ramakrishna P."/>
            <person name="Satoh S."/>
            <person name="Sattley W.M."/>
            <person name="Shimada Y."/>
            <person name="Taylor H.L."/>
            <person name="Tomo T."/>
            <person name="Tsuchiya T."/>
            <person name="Wang Z.T."/>
            <person name="Raymond J."/>
            <person name="Mimuro M."/>
            <person name="Blankenship R.E."/>
            <person name="Touchman J.W."/>
        </authorList>
    </citation>
    <scope>NUCLEOTIDE SEQUENCE [LARGE SCALE GENOMIC DNA]</scope>
    <source>
        <strain evidence="4">MBIC 11017</strain>
    </source>
</reference>
<dbReference type="InterPro" id="IPR025478">
    <property type="entry name" value="COP23"/>
</dbReference>
<dbReference type="RefSeq" id="WP_012166444.1">
    <property type="nucleotide sequence ID" value="NC_009925.1"/>
</dbReference>
<feature type="compositionally biased region" description="Polar residues" evidence="1">
    <location>
        <begin position="212"/>
        <end position="222"/>
    </location>
</feature>
<dbReference type="AlphaFoldDB" id="B0C7I3"/>
<feature type="signal peptide" evidence="2">
    <location>
        <begin position="1"/>
        <end position="27"/>
    </location>
</feature>
<protein>
    <submittedName>
        <fullName evidence="3">Uncharacterized protein</fullName>
    </submittedName>
</protein>
<feature type="region of interest" description="Disordered" evidence="1">
    <location>
        <begin position="184"/>
        <end position="222"/>
    </location>
</feature>
<dbReference type="OrthoDB" id="490444at2"/>
<dbReference type="eggNOG" id="COG2335">
    <property type="taxonomic scope" value="Bacteria"/>
</dbReference>
<gene>
    <name evidence="3" type="ordered locus">AM1_6337</name>
</gene>
<proteinExistence type="predicted"/>
<organism evidence="3 4">
    <name type="scientific">Acaryochloris marina (strain MBIC 11017)</name>
    <dbReference type="NCBI Taxonomy" id="329726"/>
    <lineage>
        <taxon>Bacteria</taxon>
        <taxon>Bacillati</taxon>
        <taxon>Cyanobacteriota</taxon>
        <taxon>Cyanophyceae</taxon>
        <taxon>Acaryochloridales</taxon>
        <taxon>Acaryochloridaceae</taxon>
        <taxon>Acaryochloris</taxon>
    </lineage>
</organism>
<sequence>MTHHLWHWGLTSTMAVTLSLSSLPAWGQTPVSQAQTASPDQVTFFCKEVYDPASGSEIPATLVWIPQRQGNIRIIGWKSEFFSRFGWNPQKRCAAVTPKFQQFYDAKQLKYLTTGYSNGYPIVCALTQENDICESSRQLFTMKPHDNPNQLLHQLMDILKGKTADMLLQNSGGETLVPIPELFRRAPITDRTPPRRRKSAGTQMKSTPGDGSLSQAQESASP</sequence>
<dbReference type="Proteomes" id="UP000000268">
    <property type="component" value="Chromosome"/>
</dbReference>
<evidence type="ECO:0000313" key="3">
    <source>
        <dbReference type="EMBL" id="ABW31267.1"/>
    </source>
</evidence>
<evidence type="ECO:0000256" key="2">
    <source>
        <dbReference type="SAM" id="SignalP"/>
    </source>
</evidence>
<dbReference type="Pfam" id="PF14218">
    <property type="entry name" value="COP23"/>
    <property type="match status" value="1"/>
</dbReference>
<dbReference type="KEGG" id="amr:AM1_6337"/>
<dbReference type="STRING" id="329726.AM1_6337"/>
<dbReference type="HOGENOM" id="CLU_101369_1_0_3"/>